<keyword evidence="3" id="KW-1185">Reference proteome</keyword>
<reference evidence="2 3" key="1">
    <citation type="submission" date="2020-02" db="EMBL/GenBank/DDBJ databases">
        <title>Albibacoteraceae fam. nov., the first described family within the subdivision 4 Verrucomicrobia.</title>
        <authorList>
            <person name="Xi F."/>
        </authorList>
    </citation>
    <scope>NUCLEOTIDE SEQUENCE [LARGE SCALE GENOMIC DNA]</scope>
    <source>
        <strain evidence="2 3">CK1056</strain>
    </source>
</reference>
<dbReference type="EMBL" id="JAAGNX010000003">
    <property type="protein sequence ID" value="NDV63584.1"/>
    <property type="molecule type" value="Genomic_DNA"/>
</dbReference>
<organism evidence="2 3">
    <name type="scientific">Oceanipulchritudo coccoides</name>
    <dbReference type="NCBI Taxonomy" id="2706888"/>
    <lineage>
        <taxon>Bacteria</taxon>
        <taxon>Pseudomonadati</taxon>
        <taxon>Verrucomicrobiota</taxon>
        <taxon>Opitutia</taxon>
        <taxon>Puniceicoccales</taxon>
        <taxon>Oceanipulchritudinaceae</taxon>
        <taxon>Oceanipulchritudo</taxon>
    </lineage>
</organism>
<dbReference type="AlphaFoldDB" id="A0A6B2M651"/>
<proteinExistence type="predicted"/>
<name>A0A6B2M651_9BACT</name>
<dbReference type="Proteomes" id="UP000478417">
    <property type="component" value="Unassembled WGS sequence"/>
</dbReference>
<accession>A0A6B2M651</accession>
<sequence length="64" mass="6854">MSRRFSAGHASTGPEGPTLGYENYPEEPPHGVGASAPVTPQPGRKARLMDTKIIPRSRHTESAL</sequence>
<comment type="caution">
    <text evidence="2">The sequence shown here is derived from an EMBL/GenBank/DDBJ whole genome shotgun (WGS) entry which is preliminary data.</text>
</comment>
<gene>
    <name evidence="2" type="ORF">G0Q06_14060</name>
</gene>
<feature type="region of interest" description="Disordered" evidence="1">
    <location>
        <begin position="1"/>
        <end position="64"/>
    </location>
</feature>
<protein>
    <submittedName>
        <fullName evidence="2">Uncharacterized protein</fullName>
    </submittedName>
</protein>
<evidence type="ECO:0000313" key="3">
    <source>
        <dbReference type="Proteomes" id="UP000478417"/>
    </source>
</evidence>
<dbReference type="RefSeq" id="WP_163967306.1">
    <property type="nucleotide sequence ID" value="NZ_JAAGNX010000003.1"/>
</dbReference>
<evidence type="ECO:0000256" key="1">
    <source>
        <dbReference type="SAM" id="MobiDB-lite"/>
    </source>
</evidence>
<evidence type="ECO:0000313" key="2">
    <source>
        <dbReference type="EMBL" id="NDV63584.1"/>
    </source>
</evidence>